<dbReference type="InterPro" id="IPR036249">
    <property type="entry name" value="Thioredoxin-like_sf"/>
</dbReference>
<feature type="domain" description="Glutaredoxin" evidence="1">
    <location>
        <begin position="7"/>
        <end position="61"/>
    </location>
</feature>
<keyword evidence="3" id="KW-1185">Reference proteome</keyword>
<organism evidence="2 3">
    <name type="scientific">Ruficoccus amylovorans</name>
    <dbReference type="NCBI Taxonomy" id="1804625"/>
    <lineage>
        <taxon>Bacteria</taxon>
        <taxon>Pseudomonadati</taxon>
        <taxon>Verrucomicrobiota</taxon>
        <taxon>Opitutia</taxon>
        <taxon>Puniceicoccales</taxon>
        <taxon>Cerasicoccaceae</taxon>
        <taxon>Ruficoccus</taxon>
    </lineage>
</organism>
<dbReference type="PROSITE" id="PS51354">
    <property type="entry name" value="GLUTAREDOXIN_2"/>
    <property type="match status" value="1"/>
</dbReference>
<dbReference type="Proteomes" id="UP000546464">
    <property type="component" value="Unassembled WGS sequence"/>
</dbReference>
<dbReference type="CDD" id="cd02976">
    <property type="entry name" value="NrdH"/>
    <property type="match status" value="1"/>
</dbReference>
<dbReference type="AlphaFoldDB" id="A0A842HD01"/>
<dbReference type="RefSeq" id="WP_185674581.1">
    <property type="nucleotide sequence ID" value="NZ_JACHVB010000014.1"/>
</dbReference>
<sequence>MSKHPILYIKRGCPWCREAMAFFQRHAVEVDLRDVNLSAQNMQRMIEVSGQTKTPTLEFGDFIVADFSVEELKDALAEDPETRMELGLGDNYEDD</sequence>
<dbReference type="Gene3D" id="3.40.30.10">
    <property type="entry name" value="Glutaredoxin"/>
    <property type="match status" value="1"/>
</dbReference>
<protein>
    <submittedName>
        <fullName evidence="2">Glutaredoxin family protein</fullName>
    </submittedName>
</protein>
<proteinExistence type="predicted"/>
<evidence type="ECO:0000313" key="2">
    <source>
        <dbReference type="EMBL" id="MBC2593576.1"/>
    </source>
</evidence>
<dbReference type="Pfam" id="PF00462">
    <property type="entry name" value="Glutaredoxin"/>
    <property type="match status" value="1"/>
</dbReference>
<dbReference type="InterPro" id="IPR002109">
    <property type="entry name" value="Glutaredoxin"/>
</dbReference>
<accession>A0A842HD01</accession>
<evidence type="ECO:0000259" key="1">
    <source>
        <dbReference type="Pfam" id="PF00462"/>
    </source>
</evidence>
<name>A0A842HD01_9BACT</name>
<dbReference type="EMBL" id="JACHVB010000014">
    <property type="protein sequence ID" value="MBC2593576.1"/>
    <property type="molecule type" value="Genomic_DNA"/>
</dbReference>
<dbReference type="SUPFAM" id="SSF52833">
    <property type="entry name" value="Thioredoxin-like"/>
    <property type="match status" value="1"/>
</dbReference>
<comment type="caution">
    <text evidence="2">The sequence shown here is derived from an EMBL/GenBank/DDBJ whole genome shotgun (WGS) entry which is preliminary data.</text>
</comment>
<reference evidence="2 3" key="1">
    <citation type="submission" date="2020-07" db="EMBL/GenBank/DDBJ databases">
        <authorList>
            <person name="Feng X."/>
        </authorList>
    </citation>
    <scope>NUCLEOTIDE SEQUENCE [LARGE SCALE GENOMIC DNA]</scope>
    <source>
        <strain evidence="2 3">JCM31066</strain>
    </source>
</reference>
<gene>
    <name evidence="2" type="ORF">H5P28_04805</name>
</gene>
<evidence type="ECO:0000313" key="3">
    <source>
        <dbReference type="Proteomes" id="UP000546464"/>
    </source>
</evidence>